<name>A0ABS5L258_9ACTN</name>
<gene>
    <name evidence="1" type="ORF">KGQ19_36730</name>
</gene>
<protein>
    <recommendedName>
        <fullName evidence="3">Nucleoside 2-deoxyribosyltransferase</fullName>
    </recommendedName>
</protein>
<organism evidence="1 2">
    <name type="scientific">Catenulispora pinistramenti</name>
    <dbReference type="NCBI Taxonomy" id="2705254"/>
    <lineage>
        <taxon>Bacteria</taxon>
        <taxon>Bacillati</taxon>
        <taxon>Actinomycetota</taxon>
        <taxon>Actinomycetes</taxon>
        <taxon>Catenulisporales</taxon>
        <taxon>Catenulisporaceae</taxon>
        <taxon>Catenulispora</taxon>
    </lineage>
</organism>
<proteinExistence type="predicted"/>
<accession>A0ABS5L258</accession>
<dbReference type="Gene3D" id="3.40.50.450">
    <property type="match status" value="1"/>
</dbReference>
<dbReference type="SUPFAM" id="SSF52309">
    <property type="entry name" value="N-(deoxy)ribosyltransferase-like"/>
    <property type="match status" value="1"/>
</dbReference>
<reference evidence="1 2" key="1">
    <citation type="submission" date="2020-02" db="EMBL/GenBank/DDBJ databases">
        <title>Acidophilic actinobacteria isolated from forest soil.</title>
        <authorList>
            <person name="Golinska P."/>
        </authorList>
    </citation>
    <scope>NUCLEOTIDE SEQUENCE [LARGE SCALE GENOMIC DNA]</scope>
    <source>
        <strain evidence="1 2">NL8</strain>
    </source>
</reference>
<dbReference type="RefSeq" id="WP_212017971.1">
    <property type="nucleotide sequence ID" value="NZ_JAAFYZ010000187.1"/>
</dbReference>
<dbReference type="EMBL" id="JAAFYZ010000187">
    <property type="protein sequence ID" value="MBS2552416.1"/>
    <property type="molecule type" value="Genomic_DNA"/>
</dbReference>
<sequence length="151" mass="16320">MRIFLAGVIQGGIADGTIHDQGYRTAVTAVLAPLGAQIVDPHAENPDRLSWTRRDQTSMFLRYVAHAGRCDALIAWLPQVSMGTAVEMYEAHRAGVPVLAVSPLHDNWTIFSLATRVFPDLGALASFVGSGEFERLVGSADRASMEGMPRV</sequence>
<dbReference type="Proteomes" id="UP000730482">
    <property type="component" value="Unassembled WGS sequence"/>
</dbReference>
<keyword evidence="2" id="KW-1185">Reference proteome</keyword>
<evidence type="ECO:0000313" key="1">
    <source>
        <dbReference type="EMBL" id="MBS2552416.1"/>
    </source>
</evidence>
<evidence type="ECO:0008006" key="3">
    <source>
        <dbReference type="Google" id="ProtNLM"/>
    </source>
</evidence>
<comment type="caution">
    <text evidence="1">The sequence shown here is derived from an EMBL/GenBank/DDBJ whole genome shotgun (WGS) entry which is preliminary data.</text>
</comment>
<evidence type="ECO:0000313" key="2">
    <source>
        <dbReference type="Proteomes" id="UP000730482"/>
    </source>
</evidence>